<organism evidence="1 2">
    <name type="scientific">Devosia yakushimensis</name>
    <dbReference type="NCBI Taxonomy" id="470028"/>
    <lineage>
        <taxon>Bacteria</taxon>
        <taxon>Pseudomonadati</taxon>
        <taxon>Pseudomonadota</taxon>
        <taxon>Alphaproteobacteria</taxon>
        <taxon>Hyphomicrobiales</taxon>
        <taxon>Devosiaceae</taxon>
        <taxon>Devosia</taxon>
    </lineage>
</organism>
<dbReference type="Proteomes" id="UP001161406">
    <property type="component" value="Unassembled WGS sequence"/>
</dbReference>
<gene>
    <name evidence="1" type="ORF">GCM10007913_28850</name>
</gene>
<comment type="caution">
    <text evidence="1">The sequence shown here is derived from an EMBL/GenBank/DDBJ whole genome shotgun (WGS) entry which is preliminary data.</text>
</comment>
<evidence type="ECO:0000313" key="1">
    <source>
        <dbReference type="EMBL" id="GLQ10953.1"/>
    </source>
</evidence>
<reference evidence="1" key="2">
    <citation type="submission" date="2023-01" db="EMBL/GenBank/DDBJ databases">
        <title>Draft genome sequence of Devosia yakushimensis strain NBRC 103855.</title>
        <authorList>
            <person name="Sun Q."/>
            <person name="Mori K."/>
        </authorList>
    </citation>
    <scope>NUCLEOTIDE SEQUENCE</scope>
    <source>
        <strain evidence="1">NBRC 103855</strain>
    </source>
</reference>
<keyword evidence="2" id="KW-1185">Reference proteome</keyword>
<name>A0ABQ5UID1_9HYPH</name>
<evidence type="ECO:0000313" key="2">
    <source>
        <dbReference type="Proteomes" id="UP001161406"/>
    </source>
</evidence>
<sequence>MSMGKTLVLALSILLGTSIIAAAVLLRPTGFQQCIGIVSDEIESRGTANGASIDPRDVEFQAAQMCAGSEG</sequence>
<accession>A0ABQ5UID1</accession>
<reference evidence="1" key="1">
    <citation type="journal article" date="2014" name="Int. J. Syst. Evol. Microbiol.">
        <title>Complete genome of a new Firmicutes species belonging to the dominant human colonic microbiota ('Ruminococcus bicirculans') reveals two chromosomes and a selective capacity to utilize plant glucans.</title>
        <authorList>
            <consortium name="NISC Comparative Sequencing Program"/>
            <person name="Wegmann U."/>
            <person name="Louis P."/>
            <person name="Goesmann A."/>
            <person name="Henrissat B."/>
            <person name="Duncan S.H."/>
            <person name="Flint H.J."/>
        </authorList>
    </citation>
    <scope>NUCLEOTIDE SEQUENCE</scope>
    <source>
        <strain evidence="1">NBRC 103855</strain>
    </source>
</reference>
<proteinExistence type="predicted"/>
<dbReference type="EMBL" id="BSNG01000001">
    <property type="protein sequence ID" value="GLQ10953.1"/>
    <property type="molecule type" value="Genomic_DNA"/>
</dbReference>
<protein>
    <submittedName>
        <fullName evidence="1">Uncharacterized protein</fullName>
    </submittedName>
</protein>